<proteinExistence type="predicted"/>
<comment type="caution">
    <text evidence="1">The sequence shown here is derived from an EMBL/GenBank/DDBJ whole genome shotgun (WGS) entry which is preliminary data.</text>
</comment>
<name>A0A0M8ML27_9BASI</name>
<gene>
    <name evidence="1" type="ORF">Malapachy_1217</name>
</gene>
<dbReference type="EMBL" id="LGAV01000003">
    <property type="protein sequence ID" value="KOS14646.1"/>
    <property type="molecule type" value="Genomic_DNA"/>
</dbReference>
<dbReference type="STRING" id="77020.A0A0M8ML27"/>
<dbReference type="Proteomes" id="UP000037751">
    <property type="component" value="Unassembled WGS sequence"/>
</dbReference>
<protein>
    <submittedName>
        <fullName evidence="1">Uncharacterized protein</fullName>
    </submittedName>
</protein>
<accession>A0A0M8ML27</accession>
<dbReference type="VEuPathDB" id="FungiDB:Malapachy_1217"/>
<dbReference type="RefSeq" id="XP_017992278.1">
    <property type="nucleotide sequence ID" value="XM_018135724.1"/>
</dbReference>
<dbReference type="OrthoDB" id="10052260at2759"/>
<reference evidence="1 2" key="1">
    <citation type="submission" date="2015-07" db="EMBL/GenBank/DDBJ databases">
        <title>Draft Genome Sequence of Malassezia furfur CBS1878 and Malassezia pachydermatis CBS1879.</title>
        <authorList>
            <person name="Triana S."/>
            <person name="Ohm R."/>
            <person name="Gonzalez A."/>
            <person name="DeCock H."/>
            <person name="Restrepo S."/>
            <person name="Celis A."/>
        </authorList>
    </citation>
    <scope>NUCLEOTIDE SEQUENCE [LARGE SCALE GENOMIC DNA]</scope>
    <source>
        <strain evidence="1 2">CBS 1879</strain>
    </source>
</reference>
<organism evidence="1 2">
    <name type="scientific">Malassezia pachydermatis</name>
    <dbReference type="NCBI Taxonomy" id="77020"/>
    <lineage>
        <taxon>Eukaryota</taxon>
        <taxon>Fungi</taxon>
        <taxon>Dikarya</taxon>
        <taxon>Basidiomycota</taxon>
        <taxon>Ustilaginomycotina</taxon>
        <taxon>Malasseziomycetes</taxon>
        <taxon>Malasseziales</taxon>
        <taxon>Malasseziaceae</taxon>
        <taxon>Malassezia</taxon>
    </lineage>
</organism>
<keyword evidence="2" id="KW-1185">Reference proteome</keyword>
<dbReference type="GeneID" id="28727599"/>
<sequence length="159" mass="17349">MSNLLPLAAKVKASAGSSKEARRIFDGSNETCWSFDLGDPSTSSTMQLTCTLAEPRTMLEVAELRCTFAGGFAAIRVAVLFGYATQDKILDWARVQEVFPKDGNMMQKFGWNTEVAQQAVQAIGRDMDTPVTHIALSLEGSTDGFGRVTVYELGIWTQT</sequence>
<dbReference type="AlphaFoldDB" id="A0A0M8ML27"/>
<evidence type="ECO:0000313" key="2">
    <source>
        <dbReference type="Proteomes" id="UP000037751"/>
    </source>
</evidence>
<evidence type="ECO:0000313" key="1">
    <source>
        <dbReference type="EMBL" id="KOS14646.1"/>
    </source>
</evidence>